<reference evidence="3 4" key="1">
    <citation type="submission" date="2024-09" db="EMBL/GenBank/DDBJ databases">
        <title>Genome sequencing and assembly of Phytophthora oleae, isolate VK10A, causative agent of rot of olive drupes.</title>
        <authorList>
            <person name="Conti Taguali S."/>
            <person name="Riolo M."/>
            <person name="La Spada F."/>
            <person name="Cacciola S.O."/>
            <person name="Dionisio G."/>
        </authorList>
    </citation>
    <scope>NUCLEOTIDE SEQUENCE [LARGE SCALE GENOMIC DNA]</scope>
    <source>
        <strain evidence="3 4">VK10A</strain>
    </source>
</reference>
<dbReference type="EMBL" id="JBIMZQ010000029">
    <property type="protein sequence ID" value="KAL3662908.1"/>
    <property type="molecule type" value="Genomic_DNA"/>
</dbReference>
<comment type="caution">
    <text evidence="3">The sequence shown here is derived from an EMBL/GenBank/DDBJ whole genome shotgun (WGS) entry which is preliminary data.</text>
</comment>
<keyword evidence="4" id="KW-1185">Reference proteome</keyword>
<keyword evidence="2" id="KW-0812">Transmembrane</keyword>
<feature type="region of interest" description="Disordered" evidence="1">
    <location>
        <begin position="333"/>
        <end position="362"/>
    </location>
</feature>
<accession>A0ABD3F862</accession>
<feature type="compositionally biased region" description="Polar residues" evidence="1">
    <location>
        <begin position="333"/>
        <end position="347"/>
    </location>
</feature>
<gene>
    <name evidence="3" type="ORF">V7S43_011856</name>
</gene>
<evidence type="ECO:0000313" key="3">
    <source>
        <dbReference type="EMBL" id="KAL3662908.1"/>
    </source>
</evidence>
<evidence type="ECO:0008006" key="5">
    <source>
        <dbReference type="Google" id="ProtNLM"/>
    </source>
</evidence>
<evidence type="ECO:0000256" key="1">
    <source>
        <dbReference type="SAM" id="MobiDB-lite"/>
    </source>
</evidence>
<keyword evidence="2" id="KW-0472">Membrane</keyword>
<keyword evidence="2" id="KW-1133">Transmembrane helix</keyword>
<evidence type="ECO:0000313" key="4">
    <source>
        <dbReference type="Proteomes" id="UP001632037"/>
    </source>
</evidence>
<organism evidence="3 4">
    <name type="scientific">Phytophthora oleae</name>
    <dbReference type="NCBI Taxonomy" id="2107226"/>
    <lineage>
        <taxon>Eukaryota</taxon>
        <taxon>Sar</taxon>
        <taxon>Stramenopiles</taxon>
        <taxon>Oomycota</taxon>
        <taxon>Peronosporomycetes</taxon>
        <taxon>Peronosporales</taxon>
        <taxon>Peronosporaceae</taxon>
        <taxon>Phytophthora</taxon>
    </lineage>
</organism>
<proteinExistence type="predicted"/>
<protein>
    <recommendedName>
        <fullName evidence="5">Transmembrane protein</fullName>
    </recommendedName>
</protein>
<dbReference type="Proteomes" id="UP001632037">
    <property type="component" value="Unassembled WGS sequence"/>
</dbReference>
<dbReference type="AlphaFoldDB" id="A0ABD3F862"/>
<name>A0ABD3F862_9STRA</name>
<sequence>MYLTTSRLLNTMTQCVDRSSLEYLAGAKLQFEVDHKRVQGIIDANDKVIADQRNATTTCSKTFLTTLKEQTANASENSTLACFSDNFYANVPETDAASSSRALVLAVRALLTTQAVSTANNSVSQQQAQFEKQLLEIWNSVDTVKKSIEKALGVANALASKELSSLAPILTDSDGSGHTQQSASRLGRLGKVASSELSDPLTLTSSTSLEAIQKAGRTLHSALEFLSGLHEGFTDVMDTVDKTWGLLEKQLNATVQQATVLQKELLYAANATGQQIKHTTAAIMTSLNQTQQEISTLFDILQEQWQSAVKKLVAGGFKPWQRLGDQLVAELTENQRQSENSENSIQRKNILPHQKSNSSLENAREQLARDEMLPNTTATSASSGESDKFDIDTAVLRASLVDVGAFITQVVFYVDVGRLALLAADLAVGLITESYSDMPMLDIRGITTVDTIGSVCEVFLCQHSFSAVCYTLVAKTSELLRVLVTLLLMSSGASIVTGGLFMWKRDHITHCGSSDALTPPTTIQRITRAFFENNGNNSKSVVDPIDEIEKYAITINESIRNDYTALSLASVAVWKNQSTLLDDSSNCGITTSNLVRMLQDCTEQISIEHVEDVSRSSQCLTSTFSNTSDIVSPSTTAEKLSADAPFLSGSIAFTSCFPDENLQMEREEIVGKLQHSLACATEKAVYLSVASWWLLIVIFVANRFTVRMIIKAAGVYWWRFLSANRLQFIGFCEEDGDIVASGKLSNAIQQHLREAKWQIISRFIGIGFAFASVFTVIVIIFHGVA</sequence>
<feature type="transmembrane region" description="Helical" evidence="2">
    <location>
        <begin position="684"/>
        <end position="701"/>
    </location>
</feature>
<evidence type="ECO:0000256" key="2">
    <source>
        <dbReference type="SAM" id="Phobius"/>
    </source>
</evidence>
<feature type="transmembrane region" description="Helical" evidence="2">
    <location>
        <begin position="763"/>
        <end position="784"/>
    </location>
</feature>